<feature type="domain" description="Cadherin" evidence="13">
    <location>
        <begin position="454"/>
        <end position="555"/>
    </location>
</feature>
<feature type="domain" description="Cadherin" evidence="13">
    <location>
        <begin position="1729"/>
        <end position="1827"/>
    </location>
</feature>
<keyword evidence="2 12" id="KW-0812">Transmembrane</keyword>
<evidence type="ECO:0000256" key="8">
    <source>
        <dbReference type="ARBA" id="ARBA00023136"/>
    </source>
</evidence>
<accession>A0A6F9DBE3</accession>
<proteinExistence type="evidence at transcript level"/>
<keyword evidence="7 12" id="KW-1133">Transmembrane helix</keyword>
<sequence length="3118" mass="338609">MGSTVIIVDVEDVNDNKPSINVIFLENDKAEVSEAAEVGDYIARVSLSDPDLGEISEFNVTLQGGDGKFGVQSDSGIIYLVCVEGALDRETQDSYHLTLNATDLGSPPQVASVSFTVTITDFNDNPPEFEDQLYERELSEEAFPGTFVIQLEATDRDLGSNAEVTYRFHTSEQSDWFDINEDSGLITTALNLNHDVASEVRLVVIATDKGIPPLSSNTTLLVRIMDTFDRAPEFEKSSYSVSVREDSVNGTCFFQVRALDPDSSSSSSPSITYSLVIGGDSDVGSPFEVREDSGWICLASGLDREQRDEYTFEVQATEQGGQWDRSRVHVTVSDVNDHSPVFHPVTYDVNVDRSIAEVGTPVTLLTATDRDDPEGSGFGRVTFNVMTGNEDDLFELNALTGQLSVAKPLHSIGVGSVHRLEVGAVDGGSVGAEENATVSISVIDGGSTGGPTFTSSLYSIEITEGLMESATIGRISASMEGGESVAYSIRRDPPFTTWFTVDPNTGHLNVSSDADREILSSSRFQVVAAAGTPPIYGFSTVEVNIRDVNDNAPKFDAQSLTAVTLPYTLAQGSTVRVIRAVDTDDAENGTVRYRTSSRMFSIDEETGRLILSRNMPQQNAEYRVLIEAYDLGVLSLTSSFELLVVARRPNVNCPVFSTSQSATRLQEDFATSLVFTSVQANTANTSARVIYSLVSSSDAVPFAIYPNGSLYLRQGLDYETKSTYLLQVHAQGFPSSPLADMAEFCVTSLTLNVLIDDVNDNPPRFGQTVYNFQVTENGPPDERVGEVVAKDLDGNGEAKISFSLSVPNTRFYIDSSSGVIYTTFGLDFEETQSYTFVVEASDGDHLATTTVYVTVNDVNDNAPTFFIPGGQLTVVSRLAGAGTWVADSKAGDADGTDNARLTYSFVTDQSLFDVDANSGSVTVKSGFTQNSLGVHSLEVKAEDHGSPRRSSVVPLQVRVHEDGENPAQFDVNAFVFQPQEVARPGDILGSFASPEARRRRSTLFTATYRIDSGNEDGAFHVDPTSGDVTLLRRLNFEKRPQYSLTVERRNPDGTVSTLLAQINVRDANDHTPTFKVGRAVFSVAENTPSGIEVYRFRATDLDSAEDGHVIYSLVSQIPVDAFALNAENGALTVLGELDREKITEYVVVVNASDRSRASPRSSTASAVVVLTDVNDNAPSFVSRESTFVMEDEPVGFPLLWVAADDPDFGVNGRVTYGLTSATSDGEGLSPDEELSMFHMDSTTGIVTLTKQLDYERATLHVLNISATDQATRNQKTSYLAIQVHVMDVNDVTPRFEFSIYETEVTEEQDAGVIVAKVTALDQDTGVYGELTYQLQASTDSSPFTIDSENGVITTTEKLDRETKAFYSLTVYVQDGGFPSLYDWCTVEVTVLDVNDNSPKFEPLDGSVDPPILITLDIPEFVEGPALVHTVIATDADVGNNGQIVYTIADGNTGDDFFVNGPTGELWTSRRLDRETTASYRLKLVATDQGTPDVRHAEAIVEVNVLDFNDNDPQFVESSYSANVMEELSPGQYVTTVRATDADEGLNAVVSYFFGIHGNSSLFNIDIVTGVITTAAPLDAETSPVHVLTVVAVDSAPYMPRRNYVTVTVNVLDTNDNDPVFDLNLVSINVSSSEKPSMQVGMVHATDADSGKNGEVVYRFADDSNSDGIFEIELTSGIIRIAGSFPSPLVPKYSLQVIASDSGDEPRHAVAIVDVSVLNVPLSGKVIAFEKPSYDVQMSETVQDDHVVEQVGITGATCEALTYSLPSSFGGAFGISEDGEITVEKKESLDYETRREINLIVKAVCDGVYAYATVAIQLLDENDNVPVFSNKLYETSVHEGYKEGLYVTFVKAIDADTGDNGRVRYSLESEEAFQIDEITGFLSTSRELDRETQSQYDLTVYAHDLGVNRLTSSSSIQIKVNDANDHAPTISVPRNDIVISEDAAVGTVITSVQAHDVDTGPTPNVTFRPGGNPGYFFNLNSISGELILAKPLDYEIARNITLQFNSSDGKYKDTAAFNVIVTDINDNHPVFDQQSYQASVKELSPVNTTVVRVKARDDDSGENGRVSYRLNDTIPHTTLFAIDPDTGVIRTTRIEAHQRQSYVFNLEVQAYDHGTNSLTQSVSVRIQVKDINDNAPIFRQNIYKGTVTESAVPNTSVINVTSSDADFMPRNRDVFYKIVAGNINNAFKVRTIEVSHDQVIGEICLARELDRETVSDYTLTVSAMDRGKPQLSSNATVMIHVHDVNDNRPGFNASYYRGSVQENNRTKTRAPQPVLSIYANDADSTSDFKFKIIAGNELEAFELRDCENHYSSCAQVAAKFVDFEVRNHYELTVQVSDARNSILAKTSTVGVTVDVEDVNEYPPEFQQIFYWEEVPEQTKANTTILRVQADDLDGGEFGRVTYSLASSSEFCPQSRDLLRVNPYTGDIYAIRDIDYEECENFRLKVIAVDASGEKSDEVAVSIQVTPVDEHAPDFGDEFAEENPRFVVPYGSPVGFVVGQVNATDGDSGVHGKIRYSLDESSSNYFVVNDSTGVISLARSVDNGNSRIILLTAESSPSQRSSIHITVDISNTPPIALEAQILSIVFGIIAFIACLIVAALCLKHCRNRRARDAAKTEVKSQTTEGSGRMVPDGSPDQAPFYELGNGRQQGAPGVTVQGNGKLANGNRSAGDYQTRKYNSTSMSTGNGVTTNGTKKNKQQLHINPSPDSHMNLGESANSVDLKRILRHRLMKPHEPLHTGNDGSVEDDEVHRITSTSSSSGRQSSSTSLISDKKARVADSGIQQDMDRMSFDAGVTTQNSLTQSESIESIREFGSDQVHAPQHDDVTTAAYGSHVNDMSGGGEEMAPAIDSLAPDIRIPVHLPAALGSLDEARTEHPPEQLQDWTPEFQPLTSVFSEIARLREESDAIRQAAAKHQQQHARTLAAASAGGSRASNTSSVMSDNQNRPPPLLTTIPQHLGNIAAPVPITSTGGGAKHNIDLGHVPLKGLHPRPNPHYHQQGPTTSQPLRNHPAGVPPPYSYVMSTRPAKPKSRGSSKGSRSITPPSGQPTADSLPHTPNSHESSFTSPAMSPSLSPSLSPLAERAPVDSPHVSLSSSANVSRSRSDESNLSTRRQPERMVHV</sequence>
<feature type="domain" description="Cadherin" evidence="13">
    <location>
        <begin position="1296"/>
        <end position="1400"/>
    </location>
</feature>
<feature type="domain" description="Cadherin" evidence="13">
    <location>
        <begin position="657"/>
        <end position="765"/>
    </location>
</feature>
<evidence type="ECO:0000256" key="10">
    <source>
        <dbReference type="PROSITE-ProRule" id="PRU00043"/>
    </source>
</evidence>
<dbReference type="PROSITE" id="PS50268">
    <property type="entry name" value="CADHERIN_2"/>
    <property type="match status" value="24"/>
</dbReference>
<evidence type="ECO:0000256" key="12">
    <source>
        <dbReference type="SAM" id="Phobius"/>
    </source>
</evidence>
<gene>
    <name evidence="14" type="primary">Dchs1</name>
</gene>
<feature type="domain" description="Cadherin" evidence="13">
    <location>
        <begin position="1409"/>
        <end position="1514"/>
    </location>
</feature>
<feature type="domain" description="Cadherin" evidence="13">
    <location>
        <begin position="2138"/>
        <end position="2250"/>
    </location>
</feature>
<feature type="compositionally biased region" description="Low complexity" evidence="11">
    <location>
        <begin position="2751"/>
        <end position="2767"/>
    </location>
</feature>
<feature type="region of interest" description="Disordered" evidence="11">
    <location>
        <begin position="2609"/>
        <end position="2712"/>
    </location>
</feature>
<dbReference type="FunFam" id="2.60.40.60:FF:000102">
    <property type="entry name" value="Dachsous cadherin-related 1b"/>
    <property type="match status" value="1"/>
</dbReference>
<name>A0A6F9DBE3_9ASCI</name>
<feature type="domain" description="Cadherin" evidence="13">
    <location>
        <begin position="557"/>
        <end position="656"/>
    </location>
</feature>
<feature type="compositionally biased region" description="Low complexity" evidence="11">
    <location>
        <begin position="3085"/>
        <end position="3098"/>
    </location>
</feature>
<feature type="domain" description="Cadherin" evidence="13">
    <location>
        <begin position="1515"/>
        <end position="1620"/>
    </location>
</feature>
<dbReference type="FunFam" id="2.60.40.60:FF:000279">
    <property type="entry name" value="Protocadherin-16, putative"/>
    <property type="match status" value="1"/>
</dbReference>
<dbReference type="CDD" id="cd11304">
    <property type="entry name" value="Cadherin_repeat"/>
    <property type="match status" value="24"/>
</dbReference>
<evidence type="ECO:0000256" key="1">
    <source>
        <dbReference type="ARBA" id="ARBA00004167"/>
    </source>
</evidence>
<keyword evidence="5 10" id="KW-0106">Calcium</keyword>
<feature type="domain" description="Cadherin" evidence="13">
    <location>
        <begin position="2251"/>
        <end position="2364"/>
    </location>
</feature>
<keyword evidence="6" id="KW-0130">Cell adhesion</keyword>
<evidence type="ECO:0000256" key="2">
    <source>
        <dbReference type="ARBA" id="ARBA00022692"/>
    </source>
</evidence>
<dbReference type="PRINTS" id="PR00205">
    <property type="entry name" value="CADHERIN"/>
</dbReference>
<dbReference type="Gene3D" id="2.60.40.60">
    <property type="entry name" value="Cadherins"/>
    <property type="match status" value="24"/>
</dbReference>
<feature type="domain" description="Cadherin" evidence="13">
    <location>
        <begin position="2365"/>
        <end position="2473"/>
    </location>
</feature>
<evidence type="ECO:0000256" key="6">
    <source>
        <dbReference type="ARBA" id="ARBA00022889"/>
    </source>
</evidence>
<feature type="compositionally biased region" description="Polar residues" evidence="11">
    <location>
        <begin position="3038"/>
        <end position="3066"/>
    </location>
</feature>
<evidence type="ECO:0000259" key="13">
    <source>
        <dbReference type="PROSITE" id="PS50268"/>
    </source>
</evidence>
<feature type="transmembrane region" description="Helical" evidence="12">
    <location>
        <begin position="2579"/>
        <end position="2600"/>
    </location>
</feature>
<dbReference type="PANTHER" id="PTHR24026:SF126">
    <property type="entry name" value="PROTOCADHERIN FAT 4"/>
    <property type="match status" value="1"/>
</dbReference>
<dbReference type="GO" id="GO:0048729">
    <property type="term" value="P:tissue morphogenesis"/>
    <property type="evidence" value="ECO:0007669"/>
    <property type="project" value="UniProtKB-ARBA"/>
</dbReference>
<dbReference type="FunFam" id="2.60.40.60:FF:000181">
    <property type="entry name" value="Predicted protein"/>
    <property type="match status" value="1"/>
</dbReference>
<feature type="domain" description="Cadherin" evidence="13">
    <location>
        <begin position="130"/>
        <end position="234"/>
    </location>
</feature>
<comment type="subcellular location">
    <subcellularLocation>
        <location evidence="1">Membrane</location>
        <topology evidence="1">Single-pass membrane protein</topology>
    </subcellularLocation>
</comment>
<dbReference type="FunFam" id="2.60.40.60:FF:000081">
    <property type="entry name" value="protocadherin Fat 4"/>
    <property type="match status" value="1"/>
</dbReference>
<feature type="domain" description="Cadherin" evidence="13">
    <location>
        <begin position="235"/>
        <end position="342"/>
    </location>
</feature>
<keyword evidence="8 12" id="KW-0472">Membrane</keyword>
<keyword evidence="4" id="KW-0677">Repeat</keyword>
<feature type="domain" description="Cadherin" evidence="13">
    <location>
        <begin position="2031"/>
        <end position="2137"/>
    </location>
</feature>
<dbReference type="SUPFAM" id="SSF49313">
    <property type="entry name" value="Cadherin-like"/>
    <property type="match status" value="24"/>
</dbReference>
<dbReference type="SMART" id="SM00112">
    <property type="entry name" value="CA"/>
    <property type="match status" value="24"/>
</dbReference>
<evidence type="ECO:0000256" key="9">
    <source>
        <dbReference type="ARBA" id="ARBA00023180"/>
    </source>
</evidence>
<feature type="domain" description="Cadherin" evidence="13">
    <location>
        <begin position="2478"/>
        <end position="2574"/>
    </location>
</feature>
<dbReference type="InterPro" id="IPR002126">
    <property type="entry name" value="Cadherin-like_dom"/>
</dbReference>
<feature type="domain" description="Cadherin" evidence="13">
    <location>
        <begin position="1081"/>
        <end position="1180"/>
    </location>
</feature>
<feature type="compositionally biased region" description="Low complexity" evidence="11">
    <location>
        <begin position="2910"/>
        <end position="2935"/>
    </location>
</feature>
<dbReference type="FunFam" id="2.60.40.60:FF:000033">
    <property type="entry name" value="FAT atypical cadherin 1"/>
    <property type="match status" value="2"/>
</dbReference>
<dbReference type="InterPro" id="IPR020894">
    <property type="entry name" value="Cadherin_CS"/>
</dbReference>
<reference evidence="14" key="1">
    <citation type="submission" date="2020-04" db="EMBL/GenBank/DDBJ databases">
        <authorList>
            <person name="Neveu A P."/>
        </authorList>
    </citation>
    <scope>NUCLEOTIDE SEQUENCE</scope>
    <source>
        <tissue evidence="14">Whole embryo</tissue>
    </source>
</reference>
<feature type="region of interest" description="Disordered" evidence="11">
    <location>
        <begin position="2910"/>
        <end position="3118"/>
    </location>
</feature>
<evidence type="ECO:0000313" key="14">
    <source>
        <dbReference type="EMBL" id="CAB3236337.1"/>
    </source>
</evidence>
<dbReference type="GO" id="GO:0005509">
    <property type="term" value="F:calcium ion binding"/>
    <property type="evidence" value="ECO:0007669"/>
    <property type="project" value="UniProtKB-UniRule"/>
</dbReference>
<dbReference type="EMBL" id="LR784373">
    <property type="protein sequence ID" value="CAB3236337.1"/>
    <property type="molecule type" value="mRNA"/>
</dbReference>
<dbReference type="GO" id="GO:0005886">
    <property type="term" value="C:plasma membrane"/>
    <property type="evidence" value="ECO:0007669"/>
    <property type="project" value="UniProtKB-SubCell"/>
</dbReference>
<dbReference type="PROSITE" id="PS00232">
    <property type="entry name" value="CADHERIN_1"/>
    <property type="match status" value="11"/>
</dbReference>
<feature type="compositionally biased region" description="Polar residues" evidence="11">
    <location>
        <begin position="2697"/>
        <end position="2712"/>
    </location>
</feature>
<dbReference type="GO" id="GO:0003007">
    <property type="term" value="P:heart morphogenesis"/>
    <property type="evidence" value="ECO:0007669"/>
    <property type="project" value="UniProtKB-ARBA"/>
</dbReference>
<dbReference type="GO" id="GO:0007156">
    <property type="term" value="P:homophilic cell adhesion via plasma membrane adhesion molecules"/>
    <property type="evidence" value="ECO:0007669"/>
    <property type="project" value="InterPro"/>
</dbReference>
<evidence type="ECO:0000256" key="4">
    <source>
        <dbReference type="ARBA" id="ARBA00022737"/>
    </source>
</evidence>
<evidence type="ECO:0000256" key="11">
    <source>
        <dbReference type="SAM" id="MobiDB-lite"/>
    </source>
</evidence>
<dbReference type="FunFam" id="2.60.40.60:FF:000020">
    <property type="entry name" value="Dachsous cadherin-related 1b"/>
    <property type="match status" value="6"/>
</dbReference>
<feature type="domain" description="Cadherin" evidence="13">
    <location>
        <begin position="356"/>
        <end position="453"/>
    </location>
</feature>
<keyword evidence="3" id="KW-0732">Signal</keyword>
<feature type="domain" description="Cadherin" evidence="13">
    <location>
        <begin position="24"/>
        <end position="129"/>
    </location>
</feature>
<protein>
    <submittedName>
        <fullName evidence="14">Protocadherin-16-like Dachsous</fullName>
    </submittedName>
</protein>
<feature type="compositionally biased region" description="Low complexity" evidence="11">
    <location>
        <begin position="3067"/>
        <end position="3077"/>
    </location>
</feature>
<feature type="domain" description="Cadherin" evidence="13">
    <location>
        <begin position="1188"/>
        <end position="1295"/>
    </location>
</feature>
<feature type="domain" description="Cadherin" evidence="13">
    <location>
        <begin position="766"/>
        <end position="865"/>
    </location>
</feature>
<feature type="domain" description="Cadherin" evidence="13">
    <location>
        <begin position="1621"/>
        <end position="1733"/>
    </location>
</feature>
<evidence type="ECO:0000256" key="3">
    <source>
        <dbReference type="ARBA" id="ARBA00022729"/>
    </source>
</evidence>
<feature type="compositionally biased region" description="Low complexity" evidence="11">
    <location>
        <begin position="2676"/>
        <end position="2691"/>
    </location>
</feature>
<keyword evidence="9" id="KW-0325">Glycoprotein</keyword>
<feature type="domain" description="Cadherin" evidence="13">
    <location>
        <begin position="882"/>
        <end position="969"/>
    </location>
</feature>
<evidence type="ECO:0000256" key="5">
    <source>
        <dbReference type="ARBA" id="ARBA00022837"/>
    </source>
</evidence>
<dbReference type="InterPro" id="IPR015919">
    <property type="entry name" value="Cadherin-like_sf"/>
</dbReference>
<feature type="domain" description="Cadherin" evidence="13">
    <location>
        <begin position="1007"/>
        <end position="1074"/>
    </location>
</feature>
<evidence type="ECO:0000256" key="7">
    <source>
        <dbReference type="ARBA" id="ARBA00022989"/>
    </source>
</evidence>
<dbReference type="PANTHER" id="PTHR24026">
    <property type="entry name" value="FAT ATYPICAL CADHERIN-RELATED"/>
    <property type="match status" value="1"/>
</dbReference>
<dbReference type="Pfam" id="PF00028">
    <property type="entry name" value="Cadherin"/>
    <property type="match status" value="19"/>
</dbReference>
<feature type="domain" description="Cadherin" evidence="13">
    <location>
        <begin position="1828"/>
        <end position="1929"/>
    </location>
</feature>
<feature type="region of interest" description="Disordered" evidence="11">
    <location>
        <begin position="2730"/>
        <end position="2782"/>
    </location>
</feature>
<feature type="domain" description="Cadherin" evidence="13">
    <location>
        <begin position="1930"/>
        <end position="2030"/>
    </location>
</feature>
<organism evidence="14">
    <name type="scientific">Phallusia mammillata</name>
    <dbReference type="NCBI Taxonomy" id="59560"/>
    <lineage>
        <taxon>Eukaryota</taxon>
        <taxon>Metazoa</taxon>
        <taxon>Chordata</taxon>
        <taxon>Tunicata</taxon>
        <taxon>Ascidiacea</taxon>
        <taxon>Phlebobranchia</taxon>
        <taxon>Ascidiidae</taxon>
        <taxon>Phallusia</taxon>
    </lineage>
</organism>
<dbReference type="FunFam" id="2.60.40.60:FF:000104">
    <property type="entry name" value="cadherin-23 isoform X1"/>
    <property type="match status" value="1"/>
</dbReference>